<feature type="signal peptide" evidence="2">
    <location>
        <begin position="1"/>
        <end position="22"/>
    </location>
</feature>
<reference evidence="3 4" key="1">
    <citation type="submission" date="2019-03" db="EMBL/GenBank/DDBJ databases">
        <title>Genomic Encyclopedia of Archaeal and Bacterial Type Strains, Phase II (KMG-II): from individual species to whole genera.</title>
        <authorList>
            <person name="Goeker M."/>
        </authorList>
    </citation>
    <scope>NUCLEOTIDE SEQUENCE [LARGE SCALE GENOMIC DNA]</scope>
    <source>
        <strain evidence="3 4">DSM 28323</strain>
    </source>
</reference>
<gene>
    <name evidence="3" type="ORF">BC659_2753</name>
</gene>
<feature type="binding site" evidence="1">
    <location>
        <position position="81"/>
    </location>
    <ligand>
        <name>substrate</name>
    </ligand>
</feature>
<evidence type="ECO:0000256" key="2">
    <source>
        <dbReference type="SAM" id="SignalP"/>
    </source>
</evidence>
<proteinExistence type="predicted"/>
<dbReference type="InterPro" id="IPR029033">
    <property type="entry name" value="His_PPase_superfam"/>
</dbReference>
<evidence type="ECO:0000313" key="3">
    <source>
        <dbReference type="EMBL" id="TDO25829.1"/>
    </source>
</evidence>
<keyword evidence="2" id="KW-0732">Signal</keyword>
<dbReference type="Proteomes" id="UP000295741">
    <property type="component" value="Unassembled WGS sequence"/>
</dbReference>
<dbReference type="InterPro" id="IPR013078">
    <property type="entry name" value="His_Pase_superF_clade-1"/>
</dbReference>
<dbReference type="SUPFAM" id="SSF53254">
    <property type="entry name" value="Phosphoglycerate mutase-like"/>
    <property type="match status" value="1"/>
</dbReference>
<organism evidence="3 4">
    <name type="scientific">Sediminibacterium goheungense</name>
    <dbReference type="NCBI Taxonomy" id="1086393"/>
    <lineage>
        <taxon>Bacteria</taxon>
        <taxon>Pseudomonadati</taxon>
        <taxon>Bacteroidota</taxon>
        <taxon>Chitinophagia</taxon>
        <taxon>Chitinophagales</taxon>
        <taxon>Chitinophagaceae</taxon>
        <taxon>Sediminibacterium</taxon>
    </lineage>
</organism>
<evidence type="ECO:0000256" key="1">
    <source>
        <dbReference type="PIRSR" id="PIRSR613078-2"/>
    </source>
</evidence>
<dbReference type="EMBL" id="SNWP01000012">
    <property type="protein sequence ID" value="TDO25829.1"/>
    <property type="molecule type" value="Genomic_DNA"/>
</dbReference>
<dbReference type="Gene3D" id="3.40.50.1240">
    <property type="entry name" value="Phosphoglycerate mutase-like"/>
    <property type="match status" value="1"/>
</dbReference>
<dbReference type="Pfam" id="PF00300">
    <property type="entry name" value="His_Phos_1"/>
    <property type="match status" value="1"/>
</dbReference>
<evidence type="ECO:0000313" key="4">
    <source>
        <dbReference type="Proteomes" id="UP000295741"/>
    </source>
</evidence>
<protein>
    <submittedName>
        <fullName evidence="3">Histidine phosphatase superfamily protein (Branch 1)</fullName>
    </submittedName>
</protein>
<comment type="caution">
    <text evidence="3">The sequence shown here is derived from an EMBL/GenBank/DDBJ whole genome shotgun (WGS) entry which is preliminary data.</text>
</comment>
<dbReference type="CDD" id="cd07067">
    <property type="entry name" value="HP_PGM_like"/>
    <property type="match status" value="1"/>
</dbReference>
<sequence length="170" mass="18937">MKQLFTLVFLSFLLLTAINGEAQTSTFILMRHAEKDTSAQGATMMQADPKLSAAGEARAARIPEVLKAYSPDAVYSTNFIRTKSTVTPLAKKAGKEIQVYDHRNLKAFAEELLKMEGKTVVVAGHSNSTPTLVNLLLKENKYQNLDESVYDTYWIVTVKDGKAEARQMKY</sequence>
<dbReference type="AlphaFoldDB" id="A0A4R6ITG4"/>
<feature type="chain" id="PRO_5020304574" evidence="2">
    <location>
        <begin position="23"/>
        <end position="170"/>
    </location>
</feature>
<accession>A0A4R6ITG4</accession>
<dbReference type="RefSeq" id="WP_162847436.1">
    <property type="nucleotide sequence ID" value="NZ_SNWP01000012.1"/>
</dbReference>
<keyword evidence="4" id="KW-1185">Reference proteome</keyword>
<name>A0A4R6ITG4_9BACT</name>